<dbReference type="InterPro" id="IPR011604">
    <property type="entry name" value="PDDEXK-like_dom_sf"/>
</dbReference>
<dbReference type="Proteomes" id="UP000318626">
    <property type="component" value="Chromosome"/>
</dbReference>
<protein>
    <submittedName>
        <fullName evidence="2">PD-(D/E)XK nuclease superfamily protein</fullName>
    </submittedName>
</protein>
<dbReference type="InterPro" id="IPR038726">
    <property type="entry name" value="PDDEXK_AddAB-type"/>
</dbReference>
<feature type="domain" description="PD-(D/E)XK endonuclease-like" evidence="1">
    <location>
        <begin position="19"/>
        <end position="267"/>
    </location>
</feature>
<sequence>MIAVSQQPRAAPVVQRDYVSFSAISTYQQCPLRFYFHYIEGLEEPFVAASLALGGAVHSAAEYHFNQLMCGNSPPDHDTLLDAFWDNWKSRTETADIRFGKQEDIDSIAKTADRIIAAFRESDIAKPKGNIVGIEEELRKELIPGMPDILGRVDLIVESDEALTITDLKTARTRWSAVQAERSGEQLMLYAALAKDFAPEKPIRLEFAVITKAAKPTVDTLPVTFNQQRVGRTKSVMQRVWRSIQDGHFYPSPSPISCPSCPYRGPCDAWQG</sequence>
<name>A0A518CCA2_9BACT</name>
<dbReference type="EMBL" id="CP036289">
    <property type="protein sequence ID" value="QDU76859.1"/>
    <property type="molecule type" value="Genomic_DNA"/>
</dbReference>
<accession>A0A518CCA2</accession>
<dbReference type="Gene3D" id="3.90.320.10">
    <property type="match status" value="1"/>
</dbReference>
<keyword evidence="3" id="KW-1185">Reference proteome</keyword>
<dbReference type="AlphaFoldDB" id="A0A518CCA2"/>
<evidence type="ECO:0000259" key="1">
    <source>
        <dbReference type="Pfam" id="PF12705"/>
    </source>
</evidence>
<reference evidence="3" key="1">
    <citation type="submission" date="2019-02" db="EMBL/GenBank/DDBJ databases">
        <title>Deep-cultivation of Planctomycetes and their phenomic and genomic characterization uncovers novel biology.</title>
        <authorList>
            <person name="Wiegand S."/>
            <person name="Jogler M."/>
            <person name="Boedeker C."/>
            <person name="Pinto D."/>
            <person name="Vollmers J."/>
            <person name="Rivas-Marin E."/>
            <person name="Kohn T."/>
            <person name="Peeters S.H."/>
            <person name="Heuer A."/>
            <person name="Rast P."/>
            <person name="Oberbeckmann S."/>
            <person name="Bunk B."/>
            <person name="Jeske O."/>
            <person name="Meyerdierks A."/>
            <person name="Storesund J.E."/>
            <person name="Kallscheuer N."/>
            <person name="Luecker S."/>
            <person name="Lage O.M."/>
            <person name="Pohl T."/>
            <person name="Merkel B.J."/>
            <person name="Hornburger P."/>
            <person name="Mueller R.-W."/>
            <person name="Bruemmer F."/>
            <person name="Labrenz M."/>
            <person name="Spormann A.M."/>
            <person name="Op den Camp H."/>
            <person name="Overmann J."/>
            <person name="Amann R."/>
            <person name="Jetten M.S.M."/>
            <person name="Mascher T."/>
            <person name="Medema M.H."/>
            <person name="Devos D.P."/>
            <person name="Kaster A.-K."/>
            <person name="Ovreas L."/>
            <person name="Rohde M."/>
            <person name="Galperin M.Y."/>
            <person name="Jogler C."/>
        </authorList>
    </citation>
    <scope>NUCLEOTIDE SEQUENCE [LARGE SCALE GENOMIC DNA]</scope>
    <source>
        <strain evidence="3">Pan97</strain>
    </source>
</reference>
<dbReference type="Pfam" id="PF12705">
    <property type="entry name" value="PDDEXK_1"/>
    <property type="match status" value="1"/>
</dbReference>
<dbReference type="OrthoDB" id="9796820at2"/>
<gene>
    <name evidence="2" type="ORF">Pan97_39160</name>
</gene>
<evidence type="ECO:0000313" key="2">
    <source>
        <dbReference type="EMBL" id="QDU76859.1"/>
    </source>
</evidence>
<proteinExistence type="predicted"/>
<organism evidence="2 3">
    <name type="scientific">Bremerella volcania</name>
    <dbReference type="NCBI Taxonomy" id="2527984"/>
    <lineage>
        <taxon>Bacteria</taxon>
        <taxon>Pseudomonadati</taxon>
        <taxon>Planctomycetota</taxon>
        <taxon>Planctomycetia</taxon>
        <taxon>Pirellulales</taxon>
        <taxon>Pirellulaceae</taxon>
        <taxon>Bremerella</taxon>
    </lineage>
</organism>
<dbReference type="RefSeq" id="WP_144975305.1">
    <property type="nucleotide sequence ID" value="NZ_CP036289.1"/>
</dbReference>
<dbReference type="KEGG" id="bvo:Pan97_39160"/>
<evidence type="ECO:0000313" key="3">
    <source>
        <dbReference type="Proteomes" id="UP000318626"/>
    </source>
</evidence>